<proteinExistence type="predicted"/>
<dbReference type="InterPro" id="IPR050228">
    <property type="entry name" value="Carboxylesterase_BioH"/>
</dbReference>
<reference evidence="2 3" key="1">
    <citation type="submission" date="2017-04" db="EMBL/GenBank/DDBJ databases">
        <authorList>
            <person name="Afonso C.L."/>
            <person name="Miller P.J."/>
            <person name="Scott M.A."/>
            <person name="Spackman E."/>
            <person name="Goraichik I."/>
            <person name="Dimitrov K.M."/>
            <person name="Suarez D.L."/>
            <person name="Swayne D.E."/>
        </authorList>
    </citation>
    <scope>NUCLEOTIDE SEQUENCE [LARGE SCALE GENOMIC DNA]</scope>
    <source>
        <strain evidence="2 3">USBA 355</strain>
    </source>
</reference>
<evidence type="ECO:0000313" key="3">
    <source>
        <dbReference type="Proteomes" id="UP000192917"/>
    </source>
</evidence>
<dbReference type="Pfam" id="PF12697">
    <property type="entry name" value="Abhydrolase_6"/>
    <property type="match status" value="1"/>
</dbReference>
<evidence type="ECO:0000259" key="1">
    <source>
        <dbReference type="Pfam" id="PF12697"/>
    </source>
</evidence>
<evidence type="ECO:0000313" key="2">
    <source>
        <dbReference type="EMBL" id="SMF47643.1"/>
    </source>
</evidence>
<dbReference type="PANTHER" id="PTHR43194:SF5">
    <property type="entry name" value="PIMELOYL-[ACYL-CARRIER PROTEIN] METHYL ESTER ESTERASE"/>
    <property type="match status" value="1"/>
</dbReference>
<sequence>MLTLNQSFEHDGRRIAWGRIGEGEPLVLIHGWPFSSQVWRRIAPWLARGRSVFFFDLPGMGASEKAAAVDPASHDPVLAALLGHWGLERPEIVAHDFGGLAALRGHFLGGLQYRRLTLIDPVAVLPSGSPFFRHVREHEAAFAGLPAYAHEALFQAYIQQAAARPLSAEAREIYAAPFRGEAGQAAFYRYIAQTDEAYVAELERRYGRPPFPVRLVWGAEDSFIPPSFGERLAGLIGAAPPLLVPGAAHLVQEDAPEAILAALLGPSGA</sequence>
<organism evidence="2 3">
    <name type="scientific">Tistlia consotensis USBA 355</name>
    <dbReference type="NCBI Taxonomy" id="560819"/>
    <lineage>
        <taxon>Bacteria</taxon>
        <taxon>Pseudomonadati</taxon>
        <taxon>Pseudomonadota</taxon>
        <taxon>Alphaproteobacteria</taxon>
        <taxon>Rhodospirillales</taxon>
        <taxon>Rhodovibrionaceae</taxon>
        <taxon>Tistlia</taxon>
    </lineage>
</organism>
<keyword evidence="3" id="KW-1185">Reference proteome</keyword>
<dbReference type="STRING" id="560819.SAMN05428998_11716"/>
<dbReference type="InterPro" id="IPR029058">
    <property type="entry name" value="AB_hydrolase_fold"/>
</dbReference>
<dbReference type="Proteomes" id="UP000192917">
    <property type="component" value="Unassembled WGS sequence"/>
</dbReference>
<name>A0A1Y6C8F0_9PROT</name>
<dbReference type="Gene3D" id="3.40.50.1820">
    <property type="entry name" value="alpha/beta hydrolase"/>
    <property type="match status" value="1"/>
</dbReference>
<dbReference type="PANTHER" id="PTHR43194">
    <property type="entry name" value="HYDROLASE ALPHA/BETA FOLD FAMILY"/>
    <property type="match status" value="1"/>
</dbReference>
<dbReference type="PRINTS" id="PR00111">
    <property type="entry name" value="ABHYDROLASE"/>
</dbReference>
<gene>
    <name evidence="2" type="ORF">SAMN05428998_11716</name>
</gene>
<dbReference type="SUPFAM" id="SSF53474">
    <property type="entry name" value="alpha/beta-Hydrolases"/>
    <property type="match status" value="1"/>
</dbReference>
<accession>A0A1Y6C8F0</accession>
<feature type="domain" description="AB hydrolase-1" evidence="1">
    <location>
        <begin position="26"/>
        <end position="261"/>
    </location>
</feature>
<protein>
    <submittedName>
        <fullName evidence="2">Pimeloyl-ACP methyl ester carboxylesterase</fullName>
    </submittedName>
</protein>
<dbReference type="AlphaFoldDB" id="A0A1Y6C8F0"/>
<dbReference type="EMBL" id="FWZX01000017">
    <property type="protein sequence ID" value="SMF47643.1"/>
    <property type="molecule type" value="Genomic_DNA"/>
</dbReference>
<dbReference type="InterPro" id="IPR000073">
    <property type="entry name" value="AB_hydrolase_1"/>
</dbReference>
<dbReference type="RefSeq" id="WP_085124252.1">
    <property type="nucleotide sequence ID" value="NZ_FWZX01000017.1"/>
</dbReference>